<dbReference type="EMBL" id="BX936400">
    <property type="protein sequence ID" value="CAF25467.1"/>
    <property type="molecule type" value="Genomic_DNA"/>
</dbReference>
<evidence type="ECO:0000313" key="1">
    <source>
        <dbReference type="EMBL" id="CAF25467.1"/>
    </source>
</evidence>
<dbReference type="AlphaFoldDB" id="Q663C9"/>
<geneLocation type="plasmid" evidence="1 2">
    <name>pYptb32953</name>
</geneLocation>
<organism evidence="1 2">
    <name type="scientific">Yersinia pseudotuberculosis serotype I (strain IP32953)</name>
    <dbReference type="NCBI Taxonomy" id="273123"/>
    <lineage>
        <taxon>Bacteria</taxon>
        <taxon>Pseudomonadati</taxon>
        <taxon>Pseudomonadota</taxon>
        <taxon>Gammaproteobacteria</taxon>
        <taxon>Enterobacterales</taxon>
        <taxon>Yersiniaceae</taxon>
        <taxon>Yersinia</taxon>
    </lineage>
</organism>
<protein>
    <submittedName>
        <fullName evidence="1">Uncharacterized protein</fullName>
    </submittedName>
</protein>
<gene>
    <name evidence="1" type="ordered locus">pYptb0025</name>
</gene>
<evidence type="ECO:0000313" key="2">
    <source>
        <dbReference type="Proteomes" id="UP000001011"/>
    </source>
</evidence>
<reference evidence="1 2" key="1">
    <citation type="journal article" date="2004" name="Proc. Natl. Acad. Sci. U.S.A.">
        <title>Insights into the evolution of Yersinia pestis through whole-genome comparison with Yersinia pseudotuberculosis.</title>
        <authorList>
            <person name="Chain P.S.G."/>
            <person name="Carniel E."/>
            <person name="Larimer F.W."/>
            <person name="Lamerdin J."/>
            <person name="Stoutland P.O."/>
            <person name="Regala W.M."/>
            <person name="Georgescu A.M."/>
            <person name="Vergez L.M."/>
            <person name="Land M.L."/>
            <person name="Motin V.L."/>
            <person name="Brubaker R.R."/>
            <person name="Fowler J."/>
            <person name="Hinnebusch J."/>
            <person name="Marceau M."/>
            <person name="Medigue C."/>
            <person name="Simonet M."/>
            <person name="Chenal-Francisque V."/>
            <person name="Souza B."/>
            <person name="Dacheux D."/>
            <person name="Elliott J.M."/>
            <person name="Derbise A."/>
            <person name="Hauser L.J."/>
            <person name="Garcia E."/>
        </authorList>
    </citation>
    <scope>NUCLEOTIDE SEQUENCE [LARGE SCALE GENOMIC DNA]</scope>
    <source>
        <strain evidence="2">IP32953</strain>
        <plasmid evidence="2">Plasmid pYptb32953</plasmid>
    </source>
</reference>
<proteinExistence type="predicted"/>
<accession>Q663C9</accession>
<name>Q663C9_YERPS</name>
<sequence length="40" mass="4726">MTTFVMSSDFRHFRRREKIEVKITSLGGWSSVARTNCPFF</sequence>
<dbReference type="Proteomes" id="UP000001011">
    <property type="component" value="Plasmid pYptb32953"/>
</dbReference>
<keyword evidence="1" id="KW-0614">Plasmid</keyword>
<dbReference type="KEGG" id="yps:pYptb0025"/>